<dbReference type="EMBL" id="JQCF01000001">
    <property type="protein sequence ID" value="KRO00755.1"/>
    <property type="molecule type" value="Genomic_DNA"/>
</dbReference>
<dbReference type="InterPro" id="IPR032834">
    <property type="entry name" value="NatK-like_C"/>
</dbReference>
<dbReference type="PANTHER" id="PTHR40448:SF1">
    <property type="entry name" value="TWO-COMPONENT SENSOR HISTIDINE KINASE"/>
    <property type="match status" value="1"/>
</dbReference>
<dbReference type="AlphaFoldDB" id="A0A0R2LPS0"/>
<feature type="transmembrane region" description="Helical" evidence="1">
    <location>
        <begin position="76"/>
        <end position="100"/>
    </location>
</feature>
<feature type="transmembrane region" description="Helical" evidence="1">
    <location>
        <begin position="144"/>
        <end position="160"/>
    </location>
</feature>
<dbReference type="PANTHER" id="PTHR40448">
    <property type="entry name" value="TWO-COMPONENT SENSOR HISTIDINE KINASE"/>
    <property type="match status" value="1"/>
</dbReference>
<gene>
    <name evidence="3" type="ORF">IV57_GL000075</name>
</gene>
<keyword evidence="4" id="KW-1185">Reference proteome</keyword>
<dbReference type="RefSeq" id="WP_057879496.1">
    <property type="nucleotide sequence ID" value="NZ_JQCF01000001.1"/>
</dbReference>
<keyword evidence="3" id="KW-0808">Transferase</keyword>
<keyword evidence="1" id="KW-1133">Transmembrane helix</keyword>
<dbReference type="PATRIC" id="fig|993692.3.peg.75"/>
<comment type="caution">
    <text evidence="3">The sequence shown here is derived from an EMBL/GenBank/DDBJ whole genome shotgun (WGS) entry which is preliminary data.</text>
</comment>
<keyword evidence="3" id="KW-0418">Kinase</keyword>
<evidence type="ECO:0000259" key="2">
    <source>
        <dbReference type="Pfam" id="PF14501"/>
    </source>
</evidence>
<dbReference type="GO" id="GO:0042802">
    <property type="term" value="F:identical protein binding"/>
    <property type="evidence" value="ECO:0007669"/>
    <property type="project" value="TreeGrafter"/>
</dbReference>
<feature type="domain" description="Sensor histidine kinase NatK-like C-terminal" evidence="2">
    <location>
        <begin position="319"/>
        <end position="420"/>
    </location>
</feature>
<evidence type="ECO:0000313" key="3">
    <source>
        <dbReference type="EMBL" id="KRO00755.1"/>
    </source>
</evidence>
<protein>
    <submittedName>
        <fullName evidence="3">Histidine protein kinase</fullName>
    </submittedName>
</protein>
<proteinExistence type="predicted"/>
<dbReference type="STRING" id="993692.IV57_GL000075"/>
<dbReference type="OrthoDB" id="1652078at2"/>
<keyword evidence="1" id="KW-0472">Membrane</keyword>
<organism evidence="3 4">
    <name type="scientific">Companilactobacillus kimchiensis</name>
    <dbReference type="NCBI Taxonomy" id="993692"/>
    <lineage>
        <taxon>Bacteria</taxon>
        <taxon>Bacillati</taxon>
        <taxon>Bacillota</taxon>
        <taxon>Bacilli</taxon>
        <taxon>Lactobacillales</taxon>
        <taxon>Lactobacillaceae</taxon>
        <taxon>Companilactobacillus</taxon>
    </lineage>
</organism>
<dbReference type="Pfam" id="PF14501">
    <property type="entry name" value="HATPase_c_5"/>
    <property type="match status" value="1"/>
</dbReference>
<accession>A0A0R2LPS0</accession>
<reference evidence="3 4" key="1">
    <citation type="journal article" date="2015" name="Genome Announc.">
        <title>Expanding the biotechnology potential of lactobacilli through comparative genomics of 213 strains and associated genera.</title>
        <authorList>
            <person name="Sun Z."/>
            <person name="Harris H.M."/>
            <person name="McCann A."/>
            <person name="Guo C."/>
            <person name="Argimon S."/>
            <person name="Zhang W."/>
            <person name="Yang X."/>
            <person name="Jeffery I.B."/>
            <person name="Cooney J.C."/>
            <person name="Kagawa T.F."/>
            <person name="Liu W."/>
            <person name="Song Y."/>
            <person name="Salvetti E."/>
            <person name="Wrobel A."/>
            <person name="Rasinkangas P."/>
            <person name="Parkhill J."/>
            <person name="Rea M.C."/>
            <person name="O'Sullivan O."/>
            <person name="Ritari J."/>
            <person name="Douillard F.P."/>
            <person name="Paul Ross R."/>
            <person name="Yang R."/>
            <person name="Briner A.E."/>
            <person name="Felis G.E."/>
            <person name="de Vos W.M."/>
            <person name="Barrangou R."/>
            <person name="Klaenhammer T.R."/>
            <person name="Caufield P.W."/>
            <person name="Cui Y."/>
            <person name="Zhang H."/>
            <person name="O'Toole P.W."/>
        </authorList>
    </citation>
    <scope>NUCLEOTIDE SEQUENCE [LARGE SCALE GENOMIC DNA]</scope>
    <source>
        <strain evidence="3 4">DSM 24716</strain>
    </source>
</reference>
<evidence type="ECO:0000313" key="4">
    <source>
        <dbReference type="Proteomes" id="UP000051006"/>
    </source>
</evidence>
<sequence length="427" mass="49336">MVNVMMLVFQELFFALNCKIVLNDFRIKYADLFFVLFNMPLAIFSSNLNQSVLVGTILILNIIYLIILTRNIKISIVIGTMVYIIEVITDHLVDIINLLIQKNLPYLIEFIPLSFFMTLILYLVCRKIREKRLNKQFLLSKNEVFLAAGTLILIGGLIIFTETMQGNKLNNIIYNFVILLLITIILITIHFSRIRELRKQFLLTKKETQIKNDNRYINEMEKHYNELRKFRHDYQNILLSLDEYLKTDDISGLKVYYSEAIKPVSSRVLRQKYKLEDLSKIGVKELKSIFFNKLYSAQMIGTEVSFESKNKIDDFCVDTLDLVLAVGIILDNAIEETNGQKNGSIQTGIMNTALEITIIVKNSLRNNDISVWKMKSAGFSTKGANRGLGLNNLTEIINRNDNLMLETMKMDEYFLQKITIGIGEDEE</sequence>
<feature type="transmembrane region" description="Helical" evidence="1">
    <location>
        <begin position="52"/>
        <end position="69"/>
    </location>
</feature>
<feature type="transmembrane region" description="Helical" evidence="1">
    <location>
        <begin position="172"/>
        <end position="191"/>
    </location>
</feature>
<name>A0A0R2LPS0_9LACO</name>
<dbReference type="Proteomes" id="UP000051006">
    <property type="component" value="Unassembled WGS sequence"/>
</dbReference>
<feature type="transmembrane region" description="Helical" evidence="1">
    <location>
        <begin position="106"/>
        <end position="124"/>
    </location>
</feature>
<evidence type="ECO:0000256" key="1">
    <source>
        <dbReference type="SAM" id="Phobius"/>
    </source>
</evidence>
<dbReference type="InterPro" id="IPR036890">
    <property type="entry name" value="HATPase_C_sf"/>
</dbReference>
<dbReference type="GO" id="GO:0016301">
    <property type="term" value="F:kinase activity"/>
    <property type="evidence" value="ECO:0007669"/>
    <property type="project" value="UniProtKB-KW"/>
</dbReference>
<dbReference type="Gene3D" id="3.30.565.10">
    <property type="entry name" value="Histidine kinase-like ATPase, C-terminal domain"/>
    <property type="match status" value="1"/>
</dbReference>
<keyword evidence="1" id="KW-0812">Transmembrane</keyword>